<proteinExistence type="predicted"/>
<evidence type="ECO:0000313" key="1">
    <source>
        <dbReference type="EMBL" id="RJT49432.1"/>
    </source>
</evidence>
<dbReference type="SUPFAM" id="SSF56399">
    <property type="entry name" value="ADP-ribosylation"/>
    <property type="match status" value="1"/>
</dbReference>
<reference evidence="1 2" key="1">
    <citation type="submission" date="2018-09" db="EMBL/GenBank/DDBJ databases">
        <title>Draft genome sequences of Legionella taurinensis isolated from water samples.</title>
        <authorList>
            <person name="Chakeri A."/>
            <person name="Allerberger F."/>
            <person name="Kundi M."/>
            <person name="Ruppitsch W."/>
            <person name="Schmid D."/>
        </authorList>
    </citation>
    <scope>NUCLEOTIDE SEQUENCE [LARGE SCALE GENOMIC DNA]</scope>
    <source>
        <strain evidence="1 2">4570-18-6</strain>
    </source>
</reference>
<accession>A0A3A5L7Y5</accession>
<evidence type="ECO:0000313" key="2">
    <source>
        <dbReference type="Proteomes" id="UP000270757"/>
    </source>
</evidence>
<comment type="caution">
    <text evidence="1">The sequence shown here is derived from an EMBL/GenBank/DDBJ whole genome shotgun (WGS) entry which is preliminary data.</text>
</comment>
<organism evidence="1 2">
    <name type="scientific">Legionella taurinensis</name>
    <dbReference type="NCBI Taxonomy" id="70611"/>
    <lineage>
        <taxon>Bacteria</taxon>
        <taxon>Pseudomonadati</taxon>
        <taxon>Pseudomonadota</taxon>
        <taxon>Gammaproteobacteria</taxon>
        <taxon>Legionellales</taxon>
        <taxon>Legionellaceae</taxon>
        <taxon>Legionella</taxon>
    </lineage>
</organism>
<dbReference type="Gene3D" id="3.90.210.10">
    <property type="entry name" value="Heat-Labile Enterotoxin, subunit A"/>
    <property type="match status" value="1"/>
</dbReference>
<dbReference type="RefSeq" id="WP_115300872.1">
    <property type="nucleotide sequence ID" value="NZ_CAAAIR010000001.1"/>
</dbReference>
<dbReference type="Proteomes" id="UP000270757">
    <property type="component" value="Unassembled WGS sequence"/>
</dbReference>
<dbReference type="AlphaFoldDB" id="A0A3A5L7Y5"/>
<protein>
    <submittedName>
        <fullName evidence="1">Uncharacterized protein</fullName>
    </submittedName>
</protein>
<dbReference type="EMBL" id="QZWB01000001">
    <property type="protein sequence ID" value="RJT49432.1"/>
    <property type="molecule type" value="Genomic_DNA"/>
</dbReference>
<name>A0A3A5L7Y5_9GAMM</name>
<dbReference type="GeneID" id="48947845"/>
<gene>
    <name evidence="1" type="ORF">D6J04_01930</name>
</gene>
<sequence>MFTPKASIQTRSEASRLNTFASTDQTLWESLSKEVEEKILSMIEGNRSFEEIHQFASSSRSRIAKELKHETGKDNTFGQYRDSNRELELRQDIYSNRNFANSSGANYPILIKLKATILSQKNTKQVIKKTTSDNTTEFESLQQGSTYLPDLIELTYGSAYANLSFSMTLTPNKTFPSYLEPKITVTHGYMSHPVFKTAMAGLNDFFIRLKKTDDEQTYLNMLGLLAYDLSRLMFLERGGAAVHGWIIRALINHRFKKDVGNLSLYGIPFDIYAQVQLDRDDYARDFARSITRAMKRVDEGQPSKSSKEERVSSTFPDFLELSPLNSEQKTIDLRAQKGVFSTSIDLPTPKDKSPHHSPYLGFFSHNKLTEGYSFVDGSQCLFRGDTRKPEFIKACGGFNPWITHDLYQLLDQMDQCEDTQEYRRLNQLVDNMVASHQVLLEEVQVIQQIIALKSMLAETTNEHLKSTCNEEIKTLEERLKLISQPQYRIEQLKYKLSQDDLNALSKATFEPLDLGLHRKITQVHASGFVSLTASLAVASTFSNKISRDAKSEPVGYVYVVRARGTLVANEAAHQGFEHEYSLPGGLDWRDVLAFREVSYDSKADCFRFSGPAFLNKEFSEKLKPQADEIMQLLGSRKPGKEEQDSPFCSIT</sequence>